<proteinExistence type="predicted"/>
<dbReference type="InterPro" id="IPR037401">
    <property type="entry name" value="SnoaL-like"/>
</dbReference>
<dbReference type="SUPFAM" id="SSF54427">
    <property type="entry name" value="NTF2-like"/>
    <property type="match status" value="1"/>
</dbReference>
<dbReference type="Gene3D" id="3.10.450.50">
    <property type="match status" value="1"/>
</dbReference>
<dbReference type="GO" id="GO:0016853">
    <property type="term" value="F:isomerase activity"/>
    <property type="evidence" value="ECO:0007669"/>
    <property type="project" value="UniProtKB-KW"/>
</dbReference>
<name>A0AAW8CUW0_9BURK</name>
<dbReference type="InterPro" id="IPR032710">
    <property type="entry name" value="NTF2-like_dom_sf"/>
</dbReference>
<feature type="domain" description="SnoaL-like" evidence="1">
    <location>
        <begin position="12"/>
        <end position="105"/>
    </location>
</feature>
<reference evidence="2" key="1">
    <citation type="submission" date="2023-07" db="EMBL/GenBank/DDBJ databases">
        <title>Sorghum-associated microbial communities from plants grown in Nebraska, USA.</title>
        <authorList>
            <person name="Schachtman D."/>
        </authorList>
    </citation>
    <scope>NUCLEOTIDE SEQUENCE</scope>
    <source>
        <strain evidence="2">DS3754</strain>
    </source>
</reference>
<evidence type="ECO:0000313" key="3">
    <source>
        <dbReference type="Proteomes" id="UP001242045"/>
    </source>
</evidence>
<dbReference type="RefSeq" id="WP_307503017.1">
    <property type="nucleotide sequence ID" value="NZ_JAUSRD010000007.1"/>
</dbReference>
<comment type="caution">
    <text evidence="2">The sequence shown here is derived from an EMBL/GenBank/DDBJ whole genome shotgun (WGS) entry which is preliminary data.</text>
</comment>
<accession>A0AAW8CUW0</accession>
<gene>
    <name evidence="2" type="ORF">J2W31_003223</name>
</gene>
<protein>
    <submittedName>
        <fullName evidence="2">Ketosteroid isomerase-like protein</fullName>
    </submittedName>
</protein>
<dbReference type="Pfam" id="PF12680">
    <property type="entry name" value="SnoaL_2"/>
    <property type="match status" value="1"/>
</dbReference>
<evidence type="ECO:0000313" key="2">
    <source>
        <dbReference type="EMBL" id="MDP9894100.1"/>
    </source>
</evidence>
<dbReference type="AlphaFoldDB" id="A0AAW8CUW0"/>
<dbReference type="EMBL" id="JAUSRD010000007">
    <property type="protein sequence ID" value="MDP9894100.1"/>
    <property type="molecule type" value="Genomic_DNA"/>
</dbReference>
<sequence length="128" mass="14412">MTQEQDIRTAIDRHWAASAAGDQVAEHEIYHDDAVCAYPQSGEVIHGRHNLQALRSHHPGKPSGFAVRRIVGKGDLWITEYAIDYEGKSAFTVSIMEFKDGKVARETQYFADPFDAPAWRAQWVERAG</sequence>
<dbReference type="Proteomes" id="UP001242045">
    <property type="component" value="Unassembled WGS sequence"/>
</dbReference>
<organism evidence="2 3">
    <name type="scientific">Variovorax boronicumulans</name>
    <dbReference type="NCBI Taxonomy" id="436515"/>
    <lineage>
        <taxon>Bacteria</taxon>
        <taxon>Pseudomonadati</taxon>
        <taxon>Pseudomonadota</taxon>
        <taxon>Betaproteobacteria</taxon>
        <taxon>Burkholderiales</taxon>
        <taxon>Comamonadaceae</taxon>
        <taxon>Variovorax</taxon>
    </lineage>
</organism>
<evidence type="ECO:0000259" key="1">
    <source>
        <dbReference type="Pfam" id="PF12680"/>
    </source>
</evidence>
<keyword evidence="2" id="KW-0413">Isomerase</keyword>